<evidence type="ECO:0000313" key="1">
    <source>
        <dbReference type="EMBL" id="CAL5971033.1"/>
    </source>
</evidence>
<name>A0ABP1GG17_9EUKA</name>
<accession>A0ABP1GG17</accession>
<gene>
    <name evidence="1" type="ORF">HINF_LOCUS973</name>
</gene>
<protein>
    <submittedName>
        <fullName evidence="1">Hypothetical_protein</fullName>
    </submittedName>
</protein>
<dbReference type="EMBL" id="CAXDID020000002">
    <property type="protein sequence ID" value="CAL5971033.1"/>
    <property type="molecule type" value="Genomic_DNA"/>
</dbReference>
<sequence length="149" mass="17751">MQKYQVQCVIQHLFKIRQLFYVLCKQETNKKTITCHYFISYGIQIKPIIVSDLIGFSPFQSLFSIKSSLNNLKQTVQVLNQLRLSEETIQSDNPKRCMMLRLVCGNVMCNQVFDLWFPIKNNYIISFVDSQVSLIIFWFKRSFRERTIY</sequence>
<comment type="caution">
    <text evidence="1">The sequence shown here is derived from an EMBL/GenBank/DDBJ whole genome shotgun (WGS) entry which is preliminary data.</text>
</comment>
<dbReference type="Proteomes" id="UP001642409">
    <property type="component" value="Unassembled WGS sequence"/>
</dbReference>
<reference evidence="1 2" key="1">
    <citation type="submission" date="2024-07" db="EMBL/GenBank/DDBJ databases">
        <authorList>
            <person name="Akdeniz Z."/>
        </authorList>
    </citation>
    <scope>NUCLEOTIDE SEQUENCE [LARGE SCALE GENOMIC DNA]</scope>
</reference>
<evidence type="ECO:0000313" key="2">
    <source>
        <dbReference type="Proteomes" id="UP001642409"/>
    </source>
</evidence>
<organism evidence="1 2">
    <name type="scientific">Hexamita inflata</name>
    <dbReference type="NCBI Taxonomy" id="28002"/>
    <lineage>
        <taxon>Eukaryota</taxon>
        <taxon>Metamonada</taxon>
        <taxon>Diplomonadida</taxon>
        <taxon>Hexamitidae</taxon>
        <taxon>Hexamitinae</taxon>
        <taxon>Hexamita</taxon>
    </lineage>
</organism>
<proteinExistence type="predicted"/>
<keyword evidence="2" id="KW-1185">Reference proteome</keyword>